<dbReference type="PANTHER" id="PTHR30040">
    <property type="entry name" value="THIAMINE BIOSYNTHESIS LIPOPROTEIN APBE"/>
    <property type="match status" value="1"/>
</dbReference>
<keyword evidence="6 10" id="KW-0274">FAD</keyword>
<evidence type="ECO:0000256" key="6">
    <source>
        <dbReference type="ARBA" id="ARBA00022827"/>
    </source>
</evidence>
<name>H4GHW7_9LACO</name>
<dbReference type="RefSeq" id="WP_007121651.1">
    <property type="nucleotide sequence ID" value="NZ_AICN01000005.1"/>
</dbReference>
<evidence type="ECO:0000256" key="9">
    <source>
        <dbReference type="ARBA" id="ARBA00048540"/>
    </source>
</evidence>
<evidence type="ECO:0000256" key="2">
    <source>
        <dbReference type="ARBA" id="ARBA00016337"/>
    </source>
</evidence>
<feature type="binding site" evidence="11">
    <location>
        <position position="145"/>
    </location>
    <ligand>
        <name>Mg(2+)</name>
        <dbReference type="ChEBI" id="CHEBI:18420"/>
    </ligand>
</feature>
<dbReference type="PIRSF" id="PIRSF006268">
    <property type="entry name" value="ApbE"/>
    <property type="match status" value="1"/>
</dbReference>
<dbReference type="OrthoDB" id="9778595at2"/>
<dbReference type="Proteomes" id="UP000004567">
    <property type="component" value="Unassembled WGS sequence"/>
</dbReference>
<comment type="cofactor">
    <cofactor evidence="11">
        <name>Mg(2+)</name>
        <dbReference type="ChEBI" id="CHEBI:18420"/>
    </cofactor>
    <cofactor evidence="11">
        <name>Mn(2+)</name>
        <dbReference type="ChEBI" id="CHEBI:29035"/>
    </cofactor>
    <text evidence="11">Magnesium. Can also use manganese.</text>
</comment>
<dbReference type="GO" id="GO:0046872">
    <property type="term" value="F:metal ion binding"/>
    <property type="evidence" value="ECO:0007669"/>
    <property type="project" value="UniProtKB-UniRule"/>
</dbReference>
<evidence type="ECO:0000256" key="4">
    <source>
        <dbReference type="ARBA" id="ARBA00022679"/>
    </source>
</evidence>
<keyword evidence="4 10" id="KW-0808">Transferase</keyword>
<dbReference type="AlphaFoldDB" id="H4GHW7"/>
<comment type="catalytic activity">
    <reaction evidence="9 10">
        <text>L-threonyl-[protein] + FAD = FMN-L-threonyl-[protein] + AMP + H(+)</text>
        <dbReference type="Rhea" id="RHEA:36847"/>
        <dbReference type="Rhea" id="RHEA-COMP:11060"/>
        <dbReference type="Rhea" id="RHEA-COMP:11061"/>
        <dbReference type="ChEBI" id="CHEBI:15378"/>
        <dbReference type="ChEBI" id="CHEBI:30013"/>
        <dbReference type="ChEBI" id="CHEBI:57692"/>
        <dbReference type="ChEBI" id="CHEBI:74257"/>
        <dbReference type="ChEBI" id="CHEBI:456215"/>
        <dbReference type="EC" id="2.7.1.180"/>
    </reaction>
</comment>
<dbReference type="EMBL" id="AICN01000005">
    <property type="protein sequence ID" value="EHS87523.1"/>
    <property type="molecule type" value="Genomic_DNA"/>
</dbReference>
<dbReference type="PATRIC" id="fig|1144300.3.peg.93"/>
<reference evidence="12 13" key="1">
    <citation type="journal article" date="2013" name="Genome Announc.">
        <title>Genome Sequence of Lactobacillus gastricus PS3, a Strain Isolated from Human Milk.</title>
        <authorList>
            <person name="Martin V."/>
            <person name="Cardenas N."/>
            <person name="Jimenez E."/>
            <person name="Maldonado A."/>
            <person name="Rodriguez J.M."/>
            <person name="Fernandez L."/>
        </authorList>
    </citation>
    <scope>NUCLEOTIDE SEQUENCE [LARGE SCALE GENOMIC DNA]</scope>
    <source>
        <strain evidence="12 13">PS3</strain>
    </source>
</reference>
<evidence type="ECO:0000256" key="5">
    <source>
        <dbReference type="ARBA" id="ARBA00022723"/>
    </source>
</evidence>
<dbReference type="STRING" id="1144300.PS3_11827"/>
<feature type="binding site" evidence="11">
    <location>
        <position position="266"/>
    </location>
    <ligand>
        <name>Mg(2+)</name>
        <dbReference type="ChEBI" id="CHEBI:18420"/>
    </ligand>
</feature>
<dbReference type="GO" id="GO:0016740">
    <property type="term" value="F:transferase activity"/>
    <property type="evidence" value="ECO:0007669"/>
    <property type="project" value="UniProtKB-UniRule"/>
</dbReference>
<keyword evidence="7 10" id="KW-0460">Magnesium</keyword>
<dbReference type="Gene3D" id="3.10.520.10">
    <property type="entry name" value="ApbE-like domains"/>
    <property type="match status" value="1"/>
</dbReference>
<dbReference type="InterPro" id="IPR003374">
    <property type="entry name" value="ApbE-like_sf"/>
</dbReference>
<accession>H4GHW7</accession>
<gene>
    <name evidence="12" type="ORF">PS3_11827</name>
</gene>
<evidence type="ECO:0000256" key="8">
    <source>
        <dbReference type="ARBA" id="ARBA00031306"/>
    </source>
</evidence>
<protein>
    <recommendedName>
        <fullName evidence="2 10">FAD:protein FMN transferase</fullName>
        <ecNumber evidence="1 10">2.7.1.180</ecNumber>
    </recommendedName>
    <alternativeName>
        <fullName evidence="8 10">Flavin transferase</fullName>
    </alternativeName>
</protein>
<comment type="similarity">
    <text evidence="10">Belongs to the ApbE family.</text>
</comment>
<keyword evidence="5 10" id="KW-0479">Metal-binding</keyword>
<keyword evidence="3 10" id="KW-0285">Flavoprotein</keyword>
<evidence type="ECO:0000256" key="11">
    <source>
        <dbReference type="PIRSR" id="PIRSR006268-2"/>
    </source>
</evidence>
<proteinExistence type="inferred from homology"/>
<comment type="caution">
    <text evidence="12">The sequence shown here is derived from an EMBL/GenBank/DDBJ whole genome shotgun (WGS) entry which is preliminary data.</text>
</comment>
<dbReference type="InterPro" id="IPR024932">
    <property type="entry name" value="ApbE"/>
</dbReference>
<evidence type="ECO:0000313" key="12">
    <source>
        <dbReference type="EMBL" id="EHS87523.1"/>
    </source>
</evidence>
<sequence>MIAEASTHLMGSTITIKIDHPDGEQLIADCFKQLADYQERFSANNDQSELMQLNQLAGIRPMQVDEDLYDLIKLAVRYSCRGGYFNVAIGPLVKLWHIGFQDAQVPTAEQIQTTLKLIDPHQIELDDQNHAVYLKQAGMEIDLGGVAKGYFADQLAIKLKAAGVESALINLGGSSIVTIGGNANNSDGQWHVGLQDPRGKRTDYATILALQDEAMTTSGVYERQLIKSGRTYHHILDSKTGYPIETSIMSLTVLGHQAVLGEILTTMCFGLEPSQMNDWLKEFPGITILTIDQQGEIRYYK</sequence>
<evidence type="ECO:0000256" key="3">
    <source>
        <dbReference type="ARBA" id="ARBA00022630"/>
    </source>
</evidence>
<evidence type="ECO:0000256" key="10">
    <source>
        <dbReference type="PIRNR" id="PIRNR006268"/>
    </source>
</evidence>
<dbReference type="PANTHER" id="PTHR30040:SF2">
    <property type="entry name" value="FAD:PROTEIN FMN TRANSFERASE"/>
    <property type="match status" value="1"/>
</dbReference>
<organism evidence="12 13">
    <name type="scientific">Limosilactobacillus gastricus PS3</name>
    <dbReference type="NCBI Taxonomy" id="1144300"/>
    <lineage>
        <taxon>Bacteria</taxon>
        <taxon>Bacillati</taxon>
        <taxon>Bacillota</taxon>
        <taxon>Bacilli</taxon>
        <taxon>Lactobacillales</taxon>
        <taxon>Lactobacillaceae</taxon>
        <taxon>Limosilactobacillus</taxon>
    </lineage>
</organism>
<evidence type="ECO:0000256" key="1">
    <source>
        <dbReference type="ARBA" id="ARBA00011955"/>
    </source>
</evidence>
<dbReference type="Pfam" id="PF02424">
    <property type="entry name" value="ApbE"/>
    <property type="match status" value="1"/>
</dbReference>
<evidence type="ECO:0000256" key="7">
    <source>
        <dbReference type="ARBA" id="ARBA00022842"/>
    </source>
</evidence>
<dbReference type="EC" id="2.7.1.180" evidence="1 10"/>
<dbReference type="SUPFAM" id="SSF143631">
    <property type="entry name" value="ApbE-like"/>
    <property type="match status" value="1"/>
</dbReference>
<evidence type="ECO:0000313" key="13">
    <source>
        <dbReference type="Proteomes" id="UP000004567"/>
    </source>
</evidence>